<accession>A0A926XYD0</accession>
<keyword evidence="1" id="KW-1133">Transmembrane helix</keyword>
<name>A0A926XYD0_9BACT</name>
<feature type="transmembrane region" description="Helical" evidence="1">
    <location>
        <begin position="58"/>
        <end position="76"/>
    </location>
</feature>
<evidence type="ECO:0000313" key="3">
    <source>
        <dbReference type="Proteomes" id="UP000598820"/>
    </source>
</evidence>
<proteinExistence type="predicted"/>
<dbReference type="AlphaFoldDB" id="A0A926XYD0"/>
<keyword evidence="1" id="KW-0812">Transmembrane</keyword>
<keyword evidence="1" id="KW-0472">Membrane</keyword>
<dbReference type="Proteomes" id="UP000598820">
    <property type="component" value="Unassembled WGS sequence"/>
</dbReference>
<keyword evidence="3" id="KW-1185">Reference proteome</keyword>
<organism evidence="2 3">
    <name type="scientific">Spirosoma profusum</name>
    <dbReference type="NCBI Taxonomy" id="2771354"/>
    <lineage>
        <taxon>Bacteria</taxon>
        <taxon>Pseudomonadati</taxon>
        <taxon>Bacteroidota</taxon>
        <taxon>Cytophagia</taxon>
        <taxon>Cytophagales</taxon>
        <taxon>Cytophagaceae</taxon>
        <taxon>Spirosoma</taxon>
    </lineage>
</organism>
<feature type="transmembrane region" description="Helical" evidence="1">
    <location>
        <begin position="116"/>
        <end position="133"/>
    </location>
</feature>
<feature type="transmembrane region" description="Helical" evidence="1">
    <location>
        <begin position="5"/>
        <end position="22"/>
    </location>
</feature>
<comment type="caution">
    <text evidence="2">The sequence shown here is derived from an EMBL/GenBank/DDBJ whole genome shotgun (WGS) entry which is preliminary data.</text>
</comment>
<dbReference type="RefSeq" id="WP_190888977.1">
    <property type="nucleotide sequence ID" value="NZ_JACWZY010000019.1"/>
</dbReference>
<sequence length="167" mass="19261">MRKHFYFIIAPLLVSLFIYLFYRTEKTIVNEIAIRIISFDTYTTLRNAVNRFLPLSELIIYSLPEGLWVFCITLTSRPYYIQFKNVRINGAGLPLIVCIGLEIAQLLHITNGRFDLVDILISLICWFIAVFAADDKLDKQNILTSLDGKRMVCLFSYGIVYLSHVLA</sequence>
<evidence type="ECO:0000256" key="1">
    <source>
        <dbReference type="SAM" id="Phobius"/>
    </source>
</evidence>
<feature type="transmembrane region" description="Helical" evidence="1">
    <location>
        <begin position="88"/>
        <end position="110"/>
    </location>
</feature>
<evidence type="ECO:0000313" key="2">
    <source>
        <dbReference type="EMBL" id="MBD2703133.1"/>
    </source>
</evidence>
<protein>
    <submittedName>
        <fullName evidence="2">Uncharacterized protein</fullName>
    </submittedName>
</protein>
<reference evidence="2" key="1">
    <citation type="submission" date="2020-09" db="EMBL/GenBank/DDBJ databases">
        <authorList>
            <person name="Kim M.K."/>
        </authorList>
    </citation>
    <scope>NUCLEOTIDE SEQUENCE</scope>
    <source>
        <strain evidence="2">BT702</strain>
    </source>
</reference>
<dbReference type="EMBL" id="JACWZY010000019">
    <property type="protein sequence ID" value="MBD2703133.1"/>
    <property type="molecule type" value="Genomic_DNA"/>
</dbReference>
<gene>
    <name evidence="2" type="ORF">IC229_20970</name>
</gene>